<sequence>MNAVLAPPLPVQTVQADLTFNQQNIQHRDTSFSISSVQDPSDAQHLQHRIVNLDEVSLSEWLNGSIASPSPPIVLSPKLPHFLPAGVGTSTNLSSLGSVLQELKLINERFCEEELVSMSIQLLDALAASELYGRTIGKELAGGFITLDTVMMDEGRSNYYLTSCRYGVDKTTHTLIHGRNGALESLYIPPWGIPSQAELRQGMTTRGSFGRVPSSISFWSLAILLCECILLRSLPVHRVPQQIGAYRKTSPTGIANLIVKLAESNGCSKDFAEFMRSLMMAMPSNIIEVGPYLQYPIIQKYISQWKKDGTHTNIIRRYESWYANEELNESSVSGDSKSPRS</sequence>
<dbReference type="HOGENOM" id="CLU_814935_0_0_1"/>
<keyword evidence="2" id="KW-1185">Reference proteome</keyword>
<accession>D3KG32</accession>
<organism evidence="1 2">
    <name type="scientific">Giardia intestinalis (strain ATCC 50803 / WB clone C6)</name>
    <name type="common">Giardia lamblia</name>
    <dbReference type="NCBI Taxonomy" id="184922"/>
    <lineage>
        <taxon>Eukaryota</taxon>
        <taxon>Metamonada</taxon>
        <taxon>Diplomonadida</taxon>
        <taxon>Hexamitidae</taxon>
        <taxon>Giardiinae</taxon>
        <taxon>Giardia</taxon>
    </lineage>
</organism>
<dbReference type="Proteomes" id="UP000001548">
    <property type="component" value="Unassembled WGS sequence"/>
</dbReference>
<evidence type="ECO:0000313" key="1">
    <source>
        <dbReference type="EMBL" id="KAE8303144.1"/>
    </source>
</evidence>
<reference evidence="1 2" key="1">
    <citation type="journal article" date="2007" name="Science">
        <title>Genomic minimalism in the early diverging intestinal parasite Giardia lamblia.</title>
        <authorList>
            <person name="Morrison H.G."/>
            <person name="McArthur A.G."/>
            <person name="Gillin F.D."/>
            <person name="Aley S.B."/>
            <person name="Adam R.D."/>
            <person name="Olsen G.J."/>
            <person name="Best A.A."/>
            <person name="Cande W.Z."/>
            <person name="Chen F."/>
            <person name="Cipriano M.J."/>
            <person name="Davids B.J."/>
            <person name="Dawson S.C."/>
            <person name="Elmendorf H.G."/>
            <person name="Hehl A.B."/>
            <person name="Holder M.E."/>
            <person name="Huse S.M."/>
            <person name="Kim U.U."/>
            <person name="Lasek-Nesselquist E."/>
            <person name="Manning G."/>
            <person name="Nigam A."/>
            <person name="Nixon J.E."/>
            <person name="Palm D."/>
            <person name="Passamaneck N.E."/>
            <person name="Prabhu A."/>
            <person name="Reich C.I."/>
            <person name="Reiner D.S."/>
            <person name="Samuelson J."/>
            <person name="Svard S.G."/>
            <person name="Sogin M.L."/>
        </authorList>
    </citation>
    <scope>NUCLEOTIDE SEQUENCE [LARGE SCALE GENOMIC DNA]</scope>
    <source>
        <strain evidence="1 2">WB C6</strain>
    </source>
</reference>
<comment type="caution">
    <text evidence="1">The sequence shown here is derived from an EMBL/GenBank/DDBJ whole genome shotgun (WGS) entry which is preliminary data.</text>
</comment>
<dbReference type="VEuPathDB" id="GiardiaDB:GL50803_6056"/>
<dbReference type="EMBL" id="AACB03000003">
    <property type="protein sequence ID" value="KAE8303144.1"/>
    <property type="molecule type" value="Genomic_DNA"/>
</dbReference>
<name>D3KG32_GIAIC</name>
<proteinExistence type="predicted"/>
<dbReference type="AlphaFoldDB" id="D3KG32"/>
<dbReference type="OMA" id="LYIPPWG"/>
<gene>
    <name evidence="1" type="ORF">GL50803_006056</name>
</gene>
<protein>
    <submittedName>
        <fullName evidence="1">Uncharacterized protein</fullName>
    </submittedName>
</protein>
<evidence type="ECO:0000313" key="2">
    <source>
        <dbReference type="Proteomes" id="UP000001548"/>
    </source>
</evidence>